<proteinExistence type="predicted"/>
<dbReference type="Proteomes" id="UP000799436">
    <property type="component" value="Unassembled WGS sequence"/>
</dbReference>
<name>A0A6G1L2S6_9PEZI</name>
<dbReference type="AlphaFoldDB" id="A0A6G1L2S6"/>
<keyword evidence="2" id="KW-1185">Reference proteome</keyword>
<evidence type="ECO:0000313" key="2">
    <source>
        <dbReference type="Proteomes" id="UP000799436"/>
    </source>
</evidence>
<reference evidence="1" key="1">
    <citation type="journal article" date="2020" name="Stud. Mycol.">
        <title>101 Dothideomycetes genomes: a test case for predicting lifestyles and emergence of pathogens.</title>
        <authorList>
            <person name="Haridas S."/>
            <person name="Albert R."/>
            <person name="Binder M."/>
            <person name="Bloem J."/>
            <person name="Labutti K."/>
            <person name="Salamov A."/>
            <person name="Andreopoulos B."/>
            <person name="Baker S."/>
            <person name="Barry K."/>
            <person name="Bills G."/>
            <person name="Bluhm B."/>
            <person name="Cannon C."/>
            <person name="Castanera R."/>
            <person name="Culley D."/>
            <person name="Daum C."/>
            <person name="Ezra D."/>
            <person name="Gonzalez J."/>
            <person name="Henrissat B."/>
            <person name="Kuo A."/>
            <person name="Liang C."/>
            <person name="Lipzen A."/>
            <person name="Lutzoni F."/>
            <person name="Magnuson J."/>
            <person name="Mondo S."/>
            <person name="Nolan M."/>
            <person name="Ohm R."/>
            <person name="Pangilinan J."/>
            <person name="Park H.-J."/>
            <person name="Ramirez L."/>
            <person name="Alfaro M."/>
            <person name="Sun H."/>
            <person name="Tritt A."/>
            <person name="Yoshinaga Y."/>
            <person name="Zwiers L.-H."/>
            <person name="Turgeon B."/>
            <person name="Goodwin S."/>
            <person name="Spatafora J."/>
            <person name="Crous P."/>
            <person name="Grigoriev I."/>
        </authorList>
    </citation>
    <scope>NUCLEOTIDE SEQUENCE</scope>
    <source>
        <strain evidence="1">CBS 116005</strain>
    </source>
</reference>
<organism evidence="1 2">
    <name type="scientific">Teratosphaeria nubilosa</name>
    <dbReference type="NCBI Taxonomy" id="161662"/>
    <lineage>
        <taxon>Eukaryota</taxon>
        <taxon>Fungi</taxon>
        <taxon>Dikarya</taxon>
        <taxon>Ascomycota</taxon>
        <taxon>Pezizomycotina</taxon>
        <taxon>Dothideomycetes</taxon>
        <taxon>Dothideomycetidae</taxon>
        <taxon>Mycosphaerellales</taxon>
        <taxon>Teratosphaeriaceae</taxon>
        <taxon>Teratosphaeria</taxon>
    </lineage>
</organism>
<accession>A0A6G1L2S6</accession>
<protein>
    <submittedName>
        <fullName evidence="1">Uncharacterized protein</fullName>
    </submittedName>
</protein>
<sequence>MATYLRYVHVSLSAQTMHRQLGKSLLALTASLNLVALPGSTLQQQQRVELLAASSTIAIGMITNLIAQTYTVAQSDPCGSDISVTFQDPYVLCQGLNRQIRLEDYMCQTTCVGEEDKLFNANHILRRHTRNGSPCD</sequence>
<gene>
    <name evidence="1" type="ORF">EJ03DRAFT_159816</name>
</gene>
<dbReference type="EMBL" id="ML995859">
    <property type="protein sequence ID" value="KAF2767233.1"/>
    <property type="molecule type" value="Genomic_DNA"/>
</dbReference>
<evidence type="ECO:0000313" key="1">
    <source>
        <dbReference type="EMBL" id="KAF2767233.1"/>
    </source>
</evidence>